<proteinExistence type="inferred from homology"/>
<dbReference type="Gene3D" id="3.10.129.10">
    <property type="entry name" value="Hotdog Thioesterase"/>
    <property type="match status" value="1"/>
</dbReference>
<dbReference type="InterPro" id="IPR052365">
    <property type="entry name" value="THEM4/THEM5_acyl-CoA_thioest"/>
</dbReference>
<name>A0A3N2DQG1_9GAMM</name>
<dbReference type="OrthoDB" id="5242242at2"/>
<keyword evidence="26" id="KW-1185">Reference proteome</keyword>
<comment type="catalytic activity">
    <reaction evidence="14">
        <text>(9Z)-octadecenoyl-CoA + H2O = (9Z)-octadecenoate + CoA + H(+)</text>
        <dbReference type="Rhea" id="RHEA:40139"/>
        <dbReference type="ChEBI" id="CHEBI:15377"/>
        <dbReference type="ChEBI" id="CHEBI:15378"/>
        <dbReference type="ChEBI" id="CHEBI:30823"/>
        <dbReference type="ChEBI" id="CHEBI:57287"/>
        <dbReference type="ChEBI" id="CHEBI:57387"/>
    </reaction>
    <physiologicalReaction direction="left-to-right" evidence="14">
        <dbReference type="Rhea" id="RHEA:40140"/>
    </physiologicalReaction>
</comment>
<evidence type="ECO:0000256" key="7">
    <source>
        <dbReference type="ARBA" id="ARBA00022801"/>
    </source>
</evidence>
<comment type="catalytic activity">
    <reaction evidence="19">
        <text>octanoyl-CoA + H2O = octanoate + CoA + H(+)</text>
        <dbReference type="Rhea" id="RHEA:30143"/>
        <dbReference type="ChEBI" id="CHEBI:15377"/>
        <dbReference type="ChEBI" id="CHEBI:15378"/>
        <dbReference type="ChEBI" id="CHEBI:25646"/>
        <dbReference type="ChEBI" id="CHEBI:57287"/>
        <dbReference type="ChEBI" id="CHEBI:57386"/>
    </reaction>
    <physiologicalReaction direction="left-to-right" evidence="19">
        <dbReference type="Rhea" id="RHEA:30144"/>
    </physiologicalReaction>
</comment>
<evidence type="ECO:0000256" key="11">
    <source>
        <dbReference type="ARBA" id="ARBA00023136"/>
    </source>
</evidence>
<evidence type="ECO:0000256" key="22">
    <source>
        <dbReference type="ARBA" id="ARBA00048074"/>
    </source>
</evidence>
<keyword evidence="12" id="KW-0966">Cell projection</keyword>
<evidence type="ECO:0000256" key="1">
    <source>
        <dbReference type="ARBA" id="ARBA00004170"/>
    </source>
</evidence>
<dbReference type="Pfam" id="PF03061">
    <property type="entry name" value="4HBT"/>
    <property type="match status" value="1"/>
</dbReference>
<evidence type="ECO:0000259" key="24">
    <source>
        <dbReference type="Pfam" id="PF03061"/>
    </source>
</evidence>
<comment type="catalytic activity">
    <reaction evidence="13">
        <text>(5Z,8Z,11Z,14Z)-eicosatetraenoyl-CoA + H2O = (5Z,8Z,11Z,14Z)-eicosatetraenoate + CoA + H(+)</text>
        <dbReference type="Rhea" id="RHEA:40151"/>
        <dbReference type="ChEBI" id="CHEBI:15377"/>
        <dbReference type="ChEBI" id="CHEBI:15378"/>
        <dbReference type="ChEBI" id="CHEBI:32395"/>
        <dbReference type="ChEBI" id="CHEBI:57287"/>
        <dbReference type="ChEBI" id="CHEBI:57368"/>
    </reaction>
    <physiologicalReaction direction="left-to-right" evidence="13">
        <dbReference type="Rhea" id="RHEA:40152"/>
    </physiologicalReaction>
</comment>
<evidence type="ECO:0000256" key="3">
    <source>
        <dbReference type="ARBA" id="ARBA00004632"/>
    </source>
</evidence>
<evidence type="ECO:0000256" key="5">
    <source>
        <dbReference type="ARBA" id="ARBA00022490"/>
    </source>
</evidence>
<keyword evidence="5" id="KW-0963">Cytoplasm</keyword>
<dbReference type="SUPFAM" id="SSF54637">
    <property type="entry name" value="Thioesterase/thiol ester dehydrase-isomerase"/>
    <property type="match status" value="1"/>
</dbReference>
<comment type="catalytic activity">
    <reaction evidence="20">
        <text>hexadecanoyl-CoA + H2O = hexadecanoate + CoA + H(+)</text>
        <dbReference type="Rhea" id="RHEA:16645"/>
        <dbReference type="ChEBI" id="CHEBI:7896"/>
        <dbReference type="ChEBI" id="CHEBI:15377"/>
        <dbReference type="ChEBI" id="CHEBI:15378"/>
        <dbReference type="ChEBI" id="CHEBI:57287"/>
        <dbReference type="ChEBI" id="CHEBI:57379"/>
        <dbReference type="EC" id="3.1.2.2"/>
    </reaction>
    <physiologicalReaction direction="left-to-right" evidence="20">
        <dbReference type="Rhea" id="RHEA:16646"/>
    </physiologicalReaction>
</comment>
<dbReference type="GO" id="GO:0016790">
    <property type="term" value="F:thiolester hydrolase activity"/>
    <property type="evidence" value="ECO:0007669"/>
    <property type="project" value="UniProtKB-ARBA"/>
</dbReference>
<sequence length="230" mass="25572">MSEKYFPFDSPDLYPPLNDEWAAKRKLADATRALIANLVTCTNDTEEILAISEVVQAQADKLASSRQILGRAEYEAQDEQRYGTLSTIAYELNPLDGKCNPLAPPIMVWMDDEAIYGSVNMGWHYEGPPNSVHGGFVAALFDQFLGLGQKITGQPGVTGSLTTRYHKPTPLNTELKLTGKVVSIEGRKNTLRAEIWANGSMTASCEGLFISIDRETYMRMKRMQESTQSR</sequence>
<evidence type="ECO:0000256" key="6">
    <source>
        <dbReference type="ARBA" id="ARBA00022703"/>
    </source>
</evidence>
<dbReference type="RefSeq" id="WP_123712663.1">
    <property type="nucleotide sequence ID" value="NZ_RKHR01000004.1"/>
</dbReference>
<dbReference type="PANTHER" id="PTHR12418">
    <property type="entry name" value="ACYL-COENZYME A THIOESTERASE THEM4"/>
    <property type="match status" value="1"/>
</dbReference>
<dbReference type="InterPro" id="IPR029069">
    <property type="entry name" value="HotDog_dom_sf"/>
</dbReference>
<dbReference type="GO" id="GO:0016020">
    <property type="term" value="C:membrane"/>
    <property type="evidence" value="ECO:0007669"/>
    <property type="project" value="UniProtKB-SubCell"/>
</dbReference>
<evidence type="ECO:0000256" key="8">
    <source>
        <dbReference type="ARBA" id="ARBA00022832"/>
    </source>
</evidence>
<evidence type="ECO:0000256" key="9">
    <source>
        <dbReference type="ARBA" id="ARBA00022946"/>
    </source>
</evidence>
<evidence type="ECO:0000256" key="14">
    <source>
        <dbReference type="ARBA" id="ARBA00037002"/>
    </source>
</evidence>
<evidence type="ECO:0000256" key="19">
    <source>
        <dbReference type="ARBA" id="ARBA00047588"/>
    </source>
</evidence>
<evidence type="ECO:0000313" key="25">
    <source>
        <dbReference type="EMBL" id="ROS01912.1"/>
    </source>
</evidence>
<dbReference type="GO" id="GO:0005737">
    <property type="term" value="C:cytoplasm"/>
    <property type="evidence" value="ECO:0007669"/>
    <property type="project" value="UniProtKB-SubCell"/>
</dbReference>
<keyword evidence="4" id="KW-1003">Cell membrane</keyword>
<evidence type="ECO:0000256" key="21">
    <source>
        <dbReference type="ARBA" id="ARBA00047969"/>
    </source>
</evidence>
<evidence type="ECO:0000256" key="16">
    <source>
        <dbReference type="ARBA" id="ARBA00038848"/>
    </source>
</evidence>
<dbReference type="PANTHER" id="PTHR12418:SF19">
    <property type="entry name" value="ACYL-COENZYME A THIOESTERASE THEM4"/>
    <property type="match status" value="1"/>
</dbReference>
<keyword evidence="9" id="KW-0809">Transit peptide</keyword>
<gene>
    <name evidence="25" type="ORF">EDC56_2361</name>
</gene>
<organism evidence="25 26">
    <name type="scientific">Sinobacterium caligoides</name>
    <dbReference type="NCBI Taxonomy" id="933926"/>
    <lineage>
        <taxon>Bacteria</taxon>
        <taxon>Pseudomonadati</taxon>
        <taxon>Pseudomonadota</taxon>
        <taxon>Gammaproteobacteria</taxon>
        <taxon>Cellvibrionales</taxon>
        <taxon>Spongiibacteraceae</taxon>
        <taxon>Sinobacterium</taxon>
    </lineage>
</organism>
<evidence type="ECO:0000256" key="4">
    <source>
        <dbReference type="ARBA" id="ARBA00022475"/>
    </source>
</evidence>
<protein>
    <recommendedName>
        <fullName evidence="17">Acyl-coenzyme A thioesterase THEM4</fullName>
        <ecNumber evidence="16">3.1.2.2</ecNumber>
    </recommendedName>
    <alternativeName>
        <fullName evidence="18">Thioesterase superfamily member 4</fullName>
    </alternativeName>
</protein>
<evidence type="ECO:0000256" key="10">
    <source>
        <dbReference type="ARBA" id="ARBA00023098"/>
    </source>
</evidence>
<evidence type="ECO:0000256" key="2">
    <source>
        <dbReference type="ARBA" id="ARBA00004496"/>
    </source>
</evidence>
<dbReference type="Proteomes" id="UP000275394">
    <property type="component" value="Unassembled WGS sequence"/>
</dbReference>
<evidence type="ECO:0000313" key="26">
    <source>
        <dbReference type="Proteomes" id="UP000275394"/>
    </source>
</evidence>
<keyword evidence="11" id="KW-0472">Membrane</keyword>
<comment type="catalytic activity">
    <reaction evidence="23">
        <text>tetradecanoyl-CoA + H2O = tetradecanoate + CoA + H(+)</text>
        <dbReference type="Rhea" id="RHEA:40119"/>
        <dbReference type="ChEBI" id="CHEBI:15377"/>
        <dbReference type="ChEBI" id="CHEBI:15378"/>
        <dbReference type="ChEBI" id="CHEBI:30807"/>
        <dbReference type="ChEBI" id="CHEBI:57287"/>
        <dbReference type="ChEBI" id="CHEBI:57385"/>
    </reaction>
    <physiologicalReaction direction="left-to-right" evidence="23">
        <dbReference type="Rhea" id="RHEA:40120"/>
    </physiologicalReaction>
</comment>
<evidence type="ECO:0000256" key="23">
    <source>
        <dbReference type="ARBA" id="ARBA00048180"/>
    </source>
</evidence>
<keyword evidence="7" id="KW-0378">Hydrolase</keyword>
<comment type="catalytic activity">
    <reaction evidence="21">
        <text>decanoyl-CoA + H2O = decanoate + CoA + H(+)</text>
        <dbReference type="Rhea" id="RHEA:40059"/>
        <dbReference type="ChEBI" id="CHEBI:15377"/>
        <dbReference type="ChEBI" id="CHEBI:15378"/>
        <dbReference type="ChEBI" id="CHEBI:27689"/>
        <dbReference type="ChEBI" id="CHEBI:57287"/>
        <dbReference type="ChEBI" id="CHEBI:61430"/>
    </reaction>
    <physiologicalReaction direction="left-to-right" evidence="21">
        <dbReference type="Rhea" id="RHEA:40060"/>
    </physiologicalReaction>
</comment>
<keyword evidence="8" id="KW-0276">Fatty acid metabolism</keyword>
<feature type="domain" description="Thioesterase" evidence="24">
    <location>
        <begin position="131"/>
        <end position="202"/>
    </location>
</feature>
<evidence type="ECO:0000256" key="12">
    <source>
        <dbReference type="ARBA" id="ARBA00023273"/>
    </source>
</evidence>
<comment type="subcellular location">
    <subcellularLocation>
        <location evidence="3">Cell projection</location>
        <location evidence="3">Ruffle membrane</location>
    </subcellularLocation>
    <subcellularLocation>
        <location evidence="2">Cytoplasm</location>
    </subcellularLocation>
    <subcellularLocation>
        <location evidence="1">Membrane</location>
        <topology evidence="1">Peripheral membrane protein</topology>
    </subcellularLocation>
</comment>
<evidence type="ECO:0000256" key="13">
    <source>
        <dbReference type="ARBA" id="ARBA00035852"/>
    </source>
</evidence>
<accession>A0A3N2DQG1</accession>
<dbReference type="CDD" id="cd03443">
    <property type="entry name" value="PaaI_thioesterase"/>
    <property type="match status" value="1"/>
</dbReference>
<comment type="catalytic activity">
    <reaction evidence="22">
        <text>dodecanoyl-CoA + H2O = dodecanoate + CoA + H(+)</text>
        <dbReference type="Rhea" id="RHEA:30135"/>
        <dbReference type="ChEBI" id="CHEBI:15377"/>
        <dbReference type="ChEBI" id="CHEBI:15378"/>
        <dbReference type="ChEBI" id="CHEBI:18262"/>
        <dbReference type="ChEBI" id="CHEBI:57287"/>
        <dbReference type="ChEBI" id="CHEBI:57375"/>
    </reaction>
    <physiologicalReaction direction="left-to-right" evidence="22">
        <dbReference type="Rhea" id="RHEA:30136"/>
    </physiologicalReaction>
</comment>
<evidence type="ECO:0000256" key="17">
    <source>
        <dbReference type="ARBA" id="ARBA00040123"/>
    </source>
</evidence>
<evidence type="ECO:0000256" key="20">
    <source>
        <dbReference type="ARBA" id="ARBA00047734"/>
    </source>
</evidence>
<comment type="caution">
    <text evidence="25">The sequence shown here is derived from an EMBL/GenBank/DDBJ whole genome shotgun (WGS) entry which is preliminary data.</text>
</comment>
<keyword evidence="6" id="KW-0053">Apoptosis</keyword>
<dbReference type="GO" id="GO:0006631">
    <property type="term" value="P:fatty acid metabolic process"/>
    <property type="evidence" value="ECO:0007669"/>
    <property type="project" value="UniProtKB-KW"/>
</dbReference>
<evidence type="ECO:0000256" key="18">
    <source>
        <dbReference type="ARBA" id="ARBA00043210"/>
    </source>
</evidence>
<comment type="similarity">
    <text evidence="15">Belongs to the THEM4/THEM5 thioesterase family.</text>
</comment>
<dbReference type="InterPro" id="IPR006683">
    <property type="entry name" value="Thioestr_dom"/>
</dbReference>
<keyword evidence="10" id="KW-0443">Lipid metabolism</keyword>
<dbReference type="EC" id="3.1.2.2" evidence="16"/>
<dbReference type="EMBL" id="RKHR01000004">
    <property type="protein sequence ID" value="ROS01912.1"/>
    <property type="molecule type" value="Genomic_DNA"/>
</dbReference>
<evidence type="ECO:0000256" key="15">
    <source>
        <dbReference type="ARBA" id="ARBA00038456"/>
    </source>
</evidence>
<dbReference type="AlphaFoldDB" id="A0A3N2DQG1"/>
<reference evidence="25 26" key="1">
    <citation type="submission" date="2018-11" db="EMBL/GenBank/DDBJ databases">
        <title>Genomic Encyclopedia of Type Strains, Phase IV (KMG-IV): sequencing the most valuable type-strain genomes for metagenomic binning, comparative biology and taxonomic classification.</title>
        <authorList>
            <person name="Goeker M."/>
        </authorList>
    </citation>
    <scope>NUCLEOTIDE SEQUENCE [LARGE SCALE GENOMIC DNA]</scope>
    <source>
        <strain evidence="25 26">DSM 100316</strain>
    </source>
</reference>